<dbReference type="Proteomes" id="UP000029121">
    <property type="component" value="Unassembled WGS sequence"/>
</dbReference>
<accession>R0G191</accession>
<dbReference type="Pfam" id="PF01388">
    <property type="entry name" value="ARID"/>
    <property type="match status" value="1"/>
</dbReference>
<dbReference type="SMART" id="SM00501">
    <property type="entry name" value="BRIGHT"/>
    <property type="match status" value="1"/>
</dbReference>
<organism evidence="2 3">
    <name type="scientific">Capsella rubella</name>
    <dbReference type="NCBI Taxonomy" id="81985"/>
    <lineage>
        <taxon>Eukaryota</taxon>
        <taxon>Viridiplantae</taxon>
        <taxon>Streptophyta</taxon>
        <taxon>Embryophyta</taxon>
        <taxon>Tracheophyta</taxon>
        <taxon>Spermatophyta</taxon>
        <taxon>Magnoliopsida</taxon>
        <taxon>eudicotyledons</taxon>
        <taxon>Gunneridae</taxon>
        <taxon>Pentapetalae</taxon>
        <taxon>rosids</taxon>
        <taxon>malvids</taxon>
        <taxon>Brassicales</taxon>
        <taxon>Brassicaceae</taxon>
        <taxon>Camelineae</taxon>
        <taxon>Capsella</taxon>
    </lineage>
</organism>
<dbReference type="InterPro" id="IPR001606">
    <property type="entry name" value="ARID_dom"/>
</dbReference>
<dbReference type="AlphaFoldDB" id="R0G191"/>
<dbReference type="PANTHER" id="PTHR46691">
    <property type="entry name" value="HIGH MOBILITY GROUP B PROTEIN 9"/>
    <property type="match status" value="1"/>
</dbReference>
<evidence type="ECO:0000259" key="1">
    <source>
        <dbReference type="PROSITE" id="PS51011"/>
    </source>
</evidence>
<sequence>MCNNTRWIYPSPVATYEQVVADKDLFMSTLVNLHSQMGTKFWIPKVRFEDMNLHKVFCKVTSHGGIEQIVREKKWKDVFDTFNFPCSQRNPIFILHVRKLYYSLLHNYEIIYFFKARGLFPPFPVTGVLDGIFDRGYFISVTIESEKLQGVLYLQSLSTVTQEKLNAEEEAV</sequence>
<feature type="domain" description="ARID" evidence="1">
    <location>
        <begin position="20"/>
        <end position="113"/>
    </location>
</feature>
<reference evidence="3" key="1">
    <citation type="journal article" date="2013" name="Nat. Genet.">
        <title>The Capsella rubella genome and the genomic consequences of rapid mating system evolution.</title>
        <authorList>
            <person name="Slotte T."/>
            <person name="Hazzouri K.M."/>
            <person name="Agren J.A."/>
            <person name="Koenig D."/>
            <person name="Maumus F."/>
            <person name="Guo Y.L."/>
            <person name="Steige K."/>
            <person name="Platts A.E."/>
            <person name="Escobar J.S."/>
            <person name="Newman L.K."/>
            <person name="Wang W."/>
            <person name="Mandakova T."/>
            <person name="Vello E."/>
            <person name="Smith L.M."/>
            <person name="Henz S.R."/>
            <person name="Steffen J."/>
            <person name="Takuno S."/>
            <person name="Brandvain Y."/>
            <person name="Coop G."/>
            <person name="Andolfatto P."/>
            <person name="Hu T.T."/>
            <person name="Blanchette M."/>
            <person name="Clark R.M."/>
            <person name="Quesneville H."/>
            <person name="Nordborg M."/>
            <person name="Gaut B.S."/>
            <person name="Lysak M.A."/>
            <person name="Jenkins J."/>
            <person name="Grimwood J."/>
            <person name="Chapman J."/>
            <person name="Prochnik S."/>
            <person name="Shu S."/>
            <person name="Rokhsar D."/>
            <person name="Schmutz J."/>
            <person name="Weigel D."/>
            <person name="Wright S.I."/>
        </authorList>
    </citation>
    <scope>NUCLEOTIDE SEQUENCE [LARGE SCALE GENOMIC DNA]</scope>
    <source>
        <strain evidence="3">cv. Monte Gargano</strain>
    </source>
</reference>
<proteinExistence type="predicted"/>
<protein>
    <recommendedName>
        <fullName evidence="1">ARID domain-containing protein</fullName>
    </recommendedName>
</protein>
<gene>
    <name evidence="2" type="ORF">CARUB_v10025228mg</name>
</gene>
<dbReference type="eggNOG" id="KOG2744">
    <property type="taxonomic scope" value="Eukaryota"/>
</dbReference>
<dbReference type="SMART" id="SM01014">
    <property type="entry name" value="ARID"/>
    <property type="match status" value="1"/>
</dbReference>
<evidence type="ECO:0000313" key="2">
    <source>
        <dbReference type="EMBL" id="EOA28976.1"/>
    </source>
</evidence>
<dbReference type="PANTHER" id="PTHR46691:SF3">
    <property type="entry name" value="HIGH MOBILITY GROUP B PROTEIN 15"/>
    <property type="match status" value="1"/>
</dbReference>
<dbReference type="EMBL" id="KB870808">
    <property type="protein sequence ID" value="EOA28976.1"/>
    <property type="molecule type" value="Genomic_DNA"/>
</dbReference>
<evidence type="ECO:0000313" key="3">
    <source>
        <dbReference type="Proteomes" id="UP000029121"/>
    </source>
</evidence>
<dbReference type="GO" id="GO:0003677">
    <property type="term" value="F:DNA binding"/>
    <property type="evidence" value="ECO:0007669"/>
    <property type="project" value="InterPro"/>
</dbReference>
<dbReference type="Gene3D" id="1.10.150.60">
    <property type="entry name" value="ARID DNA-binding domain"/>
    <property type="match status" value="1"/>
</dbReference>
<dbReference type="SUPFAM" id="SSF46774">
    <property type="entry name" value="ARID-like"/>
    <property type="match status" value="1"/>
</dbReference>
<keyword evidence="3" id="KW-1185">Reference proteome</keyword>
<dbReference type="PROSITE" id="PS51011">
    <property type="entry name" value="ARID"/>
    <property type="match status" value="1"/>
</dbReference>
<dbReference type="STRING" id="81985.R0G191"/>
<name>R0G191_9BRAS</name>
<dbReference type="InterPro" id="IPR036431">
    <property type="entry name" value="ARID_dom_sf"/>
</dbReference>